<comment type="function">
    <text evidence="17">Catalyzes the specific phosphorylation of the 3-hydroxyl group of shikimic acid using ATP as a cosubstrate.</text>
</comment>
<dbReference type="InterPro" id="IPR027417">
    <property type="entry name" value="P-loop_NTPase"/>
</dbReference>
<keyword evidence="18" id="KW-0170">Cobalt</keyword>
<feature type="binding site" evidence="17">
    <location>
        <position position="18"/>
    </location>
    <ligand>
        <name>Mg(2+)</name>
        <dbReference type="ChEBI" id="CHEBI:18420"/>
    </ligand>
</feature>
<feature type="binding site" evidence="18">
    <location>
        <begin position="305"/>
        <end position="306"/>
    </location>
    <ligand>
        <name>NAD(+)</name>
        <dbReference type="ChEBI" id="CHEBI:57540"/>
    </ligand>
</feature>
<dbReference type="Gene3D" id="1.20.1090.10">
    <property type="entry name" value="Dehydroquinate synthase-like - alpha domain"/>
    <property type="match status" value="1"/>
</dbReference>
<evidence type="ECO:0000259" key="19">
    <source>
        <dbReference type="Pfam" id="PF01761"/>
    </source>
</evidence>
<proteinExistence type="inferred from homology"/>
<dbReference type="InterPro" id="IPR000623">
    <property type="entry name" value="Shikimate_kinase/TSH1"/>
</dbReference>
<evidence type="ECO:0000256" key="8">
    <source>
        <dbReference type="ARBA" id="ARBA00022679"/>
    </source>
</evidence>
<keyword evidence="14 18" id="KW-0456">Lyase</keyword>
<keyword evidence="22" id="KW-1185">Reference proteome</keyword>
<evidence type="ECO:0000256" key="6">
    <source>
        <dbReference type="ARBA" id="ARBA00022490"/>
    </source>
</evidence>
<sequence>MPGGRSIVLVGMPGAGKSAIGRRLAAKLGLPFRDADTEIELAAGLPITEIFARYGEPHFRDGEKRVIARLLSGGPIVLATGGGAFADARTRAAIRRSGALSVWLRCPLPVLLRRVAGREHRPMFLNADPAEVLERLMRTRHPFYAEADLVIPCSDESPEATTRRVQEAVAAWQPPLRLPVQLSERSYEVVIGEGLLARAGALLAPVLPARRVAIVTDETVGPLHLPALRQGLAEAGFAIAAECTVPPGEASKQLPVVQRLLEEMLGAGVDRRTAILALGGGVVGDLAGFAAAIALRGLPFVQLPTTLLAQVDSSVGGKTGVNLPLGKNLVGAFHQPRIVLADTGTLATLPVRELRAGYAEVAKHGLLSGEALWHWCEAEGEALVGGDPAALAHAVLESCRLKAAVVAADEREESPEGGRALLNLGHTFGHALEAECGYGGELLHGEAVAVGLGLAAALSARLGECSQELPGRVISHLAACGLPARLRDLGREFSAAALLGRMRKDKKARDGALRFVLLRGPGEAFTAGDVSPALVEALLRDEGCAS</sequence>
<feature type="binding site" evidence="17">
    <location>
        <position position="60"/>
    </location>
    <ligand>
        <name>substrate</name>
    </ligand>
</feature>
<dbReference type="Pfam" id="PF01202">
    <property type="entry name" value="SKI"/>
    <property type="match status" value="1"/>
</dbReference>
<accession>A0ABT1D0U9</accession>
<reference evidence="21 22" key="1">
    <citation type="submission" date="2021-12" db="EMBL/GenBank/DDBJ databases">
        <title>Siccirubricoccus leaddurans sp. nov., a high concentration Zn2+ tolerance bacterium.</title>
        <authorList>
            <person name="Cao Y."/>
        </authorList>
    </citation>
    <scope>NUCLEOTIDE SEQUENCE [LARGE SCALE GENOMIC DNA]</scope>
    <source>
        <strain evidence="21 22">KC 17139</strain>
    </source>
</reference>
<evidence type="ECO:0000256" key="7">
    <source>
        <dbReference type="ARBA" id="ARBA00022605"/>
    </source>
</evidence>
<comment type="catalytic activity">
    <reaction evidence="16 17">
        <text>shikimate + ATP = 3-phosphoshikimate + ADP + H(+)</text>
        <dbReference type="Rhea" id="RHEA:13121"/>
        <dbReference type="ChEBI" id="CHEBI:15378"/>
        <dbReference type="ChEBI" id="CHEBI:30616"/>
        <dbReference type="ChEBI" id="CHEBI:36208"/>
        <dbReference type="ChEBI" id="CHEBI:145989"/>
        <dbReference type="ChEBI" id="CHEBI:456216"/>
        <dbReference type="EC" id="2.7.1.71"/>
    </reaction>
</comment>
<keyword evidence="12 18" id="KW-0520">NAD</keyword>
<feature type="binding site" evidence="17">
    <location>
        <begin position="14"/>
        <end position="19"/>
    </location>
    <ligand>
        <name>ATP</name>
        <dbReference type="ChEBI" id="CHEBI:30616"/>
    </ligand>
</feature>
<feature type="domain" description="3-dehydroquinate synthase N-terminal" evidence="19">
    <location>
        <begin position="243"/>
        <end position="355"/>
    </location>
</feature>
<feature type="binding site" evidence="18">
    <location>
        <begin position="345"/>
        <end position="348"/>
    </location>
    <ligand>
        <name>NAD(+)</name>
        <dbReference type="ChEBI" id="CHEBI:57540"/>
    </ligand>
</feature>
<evidence type="ECO:0000313" key="22">
    <source>
        <dbReference type="Proteomes" id="UP001523392"/>
    </source>
</evidence>
<evidence type="ECO:0000256" key="9">
    <source>
        <dbReference type="ARBA" id="ARBA00022741"/>
    </source>
</evidence>
<feature type="binding site" evidence="18">
    <location>
        <position position="327"/>
    </location>
    <ligand>
        <name>NAD(+)</name>
        <dbReference type="ChEBI" id="CHEBI:57540"/>
    </ligand>
</feature>
<keyword evidence="18" id="KW-0862">Zinc</keyword>
<feature type="binding site" evidence="17">
    <location>
        <position position="36"/>
    </location>
    <ligand>
        <name>substrate</name>
    </ligand>
</feature>
<dbReference type="EC" id="2.7.1.71" evidence="17"/>
<feature type="binding site" evidence="17">
    <location>
        <position position="82"/>
    </location>
    <ligand>
        <name>substrate</name>
    </ligand>
</feature>
<protein>
    <recommendedName>
        <fullName evidence="17 18">Multifunctional fusion protein</fullName>
    </recommendedName>
    <domain>
        <recommendedName>
            <fullName evidence="17">Shikimate kinase</fullName>
            <shortName evidence="17">SK</shortName>
            <ecNumber evidence="17">2.7.1.71</ecNumber>
        </recommendedName>
    </domain>
    <domain>
        <recommendedName>
            <fullName evidence="18">3-dehydroquinate synthase</fullName>
            <shortName evidence="18">DHQS</shortName>
            <ecNumber evidence="18">4.2.3.4</ecNumber>
        </recommendedName>
    </domain>
</protein>
<dbReference type="SUPFAM" id="SSF52540">
    <property type="entry name" value="P-loop containing nucleoside triphosphate hydrolases"/>
    <property type="match status" value="1"/>
</dbReference>
<evidence type="ECO:0000256" key="5">
    <source>
        <dbReference type="ARBA" id="ARBA00004842"/>
    </source>
</evidence>
<dbReference type="HAMAP" id="MF_00110">
    <property type="entry name" value="DHQ_synthase"/>
    <property type="match status" value="1"/>
</dbReference>
<dbReference type="PRINTS" id="PR01100">
    <property type="entry name" value="SHIKIMTKNASE"/>
</dbReference>
<feature type="binding site" evidence="18">
    <location>
        <position position="318"/>
    </location>
    <ligand>
        <name>NAD(+)</name>
        <dbReference type="ChEBI" id="CHEBI:57540"/>
    </ligand>
</feature>
<dbReference type="Gene3D" id="3.40.50.300">
    <property type="entry name" value="P-loop containing nucleotide triphosphate hydrolases"/>
    <property type="match status" value="1"/>
</dbReference>
<comment type="similarity">
    <text evidence="17">Belongs to the shikimate kinase family.</text>
</comment>
<feature type="binding site" evidence="17">
    <location>
        <position position="121"/>
    </location>
    <ligand>
        <name>ATP</name>
        <dbReference type="ChEBI" id="CHEBI:30616"/>
    </ligand>
</feature>
<comment type="caution">
    <text evidence="18">Lacks conserved residue(s) required for the propagation of feature annotation.</text>
</comment>
<dbReference type="Gene3D" id="3.40.50.1970">
    <property type="match status" value="1"/>
</dbReference>
<dbReference type="CDD" id="cd00464">
    <property type="entry name" value="SK"/>
    <property type="match status" value="1"/>
</dbReference>
<dbReference type="EMBL" id="JAFIRR010000022">
    <property type="protein sequence ID" value="MCO6415277.1"/>
    <property type="molecule type" value="Genomic_DNA"/>
</dbReference>
<evidence type="ECO:0000256" key="1">
    <source>
        <dbReference type="ARBA" id="ARBA00001393"/>
    </source>
</evidence>
<evidence type="ECO:0000256" key="17">
    <source>
        <dbReference type="HAMAP-Rule" id="MF_00109"/>
    </source>
</evidence>
<dbReference type="InterPro" id="IPR050071">
    <property type="entry name" value="Dehydroquinate_synthase"/>
</dbReference>
<dbReference type="Proteomes" id="UP001523392">
    <property type="component" value="Unassembled WGS sequence"/>
</dbReference>
<dbReference type="InterPro" id="IPR030960">
    <property type="entry name" value="DHQS/DOIS_N"/>
</dbReference>
<evidence type="ECO:0000256" key="15">
    <source>
        <dbReference type="ARBA" id="ARBA00023268"/>
    </source>
</evidence>
<evidence type="ECO:0000256" key="10">
    <source>
        <dbReference type="ARBA" id="ARBA00022777"/>
    </source>
</evidence>
<dbReference type="RefSeq" id="WP_252951882.1">
    <property type="nucleotide sequence ID" value="NZ_JAFIRR010000022.1"/>
</dbReference>
<dbReference type="NCBIfam" id="NF010552">
    <property type="entry name" value="PRK13946.1"/>
    <property type="match status" value="1"/>
</dbReference>
<feature type="binding site" evidence="18">
    <location>
        <position position="360"/>
    </location>
    <ligand>
        <name>Zn(2+)</name>
        <dbReference type="ChEBI" id="CHEBI:29105"/>
    </ligand>
</feature>
<feature type="binding site" evidence="18">
    <location>
        <position position="444"/>
    </location>
    <ligand>
        <name>Zn(2+)</name>
        <dbReference type="ChEBI" id="CHEBI:29105"/>
    </ligand>
</feature>
<dbReference type="PANTHER" id="PTHR43622:SF7">
    <property type="entry name" value="3-DEHYDROQUINATE SYNTHASE, CHLOROPLASTIC"/>
    <property type="match status" value="1"/>
</dbReference>
<dbReference type="InterPro" id="IPR056179">
    <property type="entry name" value="DHQS_C"/>
</dbReference>
<feature type="domain" description="3-dehydroquinate synthase C-terminal" evidence="20">
    <location>
        <begin position="357"/>
        <end position="508"/>
    </location>
</feature>
<evidence type="ECO:0000256" key="18">
    <source>
        <dbReference type="HAMAP-Rule" id="MF_00110"/>
    </source>
</evidence>
<evidence type="ECO:0000256" key="2">
    <source>
        <dbReference type="ARBA" id="ARBA00001911"/>
    </source>
</evidence>
<keyword evidence="15" id="KW-0511">Multifunctional enzyme</keyword>
<dbReference type="PROSITE" id="PS01128">
    <property type="entry name" value="SHIKIMATE_KINASE"/>
    <property type="match status" value="1"/>
</dbReference>
<keyword evidence="11 17" id="KW-0067">ATP-binding</keyword>
<dbReference type="Pfam" id="PF01761">
    <property type="entry name" value="DHQ_synthase"/>
    <property type="match status" value="1"/>
</dbReference>
<keyword evidence="6 18" id="KW-0963">Cytoplasm</keyword>
<comment type="similarity">
    <text evidence="18">Belongs to the sugar phosphate cyclases superfamily. Dehydroquinate synthase family.</text>
</comment>
<keyword evidence="10 17" id="KW-0418">Kinase</keyword>
<feature type="binding site" evidence="17">
    <location>
        <position position="140"/>
    </location>
    <ligand>
        <name>substrate</name>
    </ligand>
</feature>
<evidence type="ECO:0000256" key="12">
    <source>
        <dbReference type="ARBA" id="ARBA00023027"/>
    </source>
</evidence>
<keyword evidence="18" id="KW-0479">Metal-binding</keyword>
<dbReference type="NCBIfam" id="TIGR01357">
    <property type="entry name" value="aroB"/>
    <property type="match status" value="1"/>
</dbReference>
<evidence type="ECO:0000313" key="21">
    <source>
        <dbReference type="EMBL" id="MCO6415277.1"/>
    </source>
</evidence>
<keyword evidence="9 18" id="KW-0547">Nucleotide-binding</keyword>
<feature type="binding site" evidence="18">
    <location>
        <position position="426"/>
    </location>
    <ligand>
        <name>Zn(2+)</name>
        <dbReference type="ChEBI" id="CHEBI:29105"/>
    </ligand>
</feature>
<feature type="binding site" evidence="18">
    <location>
        <begin position="281"/>
        <end position="285"/>
    </location>
    <ligand>
        <name>NAD(+)</name>
        <dbReference type="ChEBI" id="CHEBI:57540"/>
    </ligand>
</feature>
<dbReference type="HAMAP" id="MF_00109">
    <property type="entry name" value="Shikimate_kinase"/>
    <property type="match status" value="1"/>
</dbReference>
<keyword evidence="13 18" id="KW-0057">Aromatic amino acid biosynthesis</keyword>
<evidence type="ECO:0000256" key="11">
    <source>
        <dbReference type="ARBA" id="ARBA00022840"/>
    </source>
</evidence>
<evidence type="ECO:0000256" key="4">
    <source>
        <dbReference type="ARBA" id="ARBA00004661"/>
    </source>
</evidence>
<dbReference type="InterPro" id="IPR031322">
    <property type="entry name" value="Shikimate/glucono_kinase"/>
</dbReference>
<comment type="pathway">
    <text evidence="5 17">Metabolic intermediate biosynthesis; chorismate biosynthesis; chorismate from D-erythrose 4-phosphate and phosphoenolpyruvate: step 5/7.</text>
</comment>
<evidence type="ECO:0000256" key="16">
    <source>
        <dbReference type="ARBA" id="ARBA00048567"/>
    </source>
</evidence>
<dbReference type="InterPro" id="IPR016037">
    <property type="entry name" value="DHQ_synth_AroB"/>
</dbReference>
<comment type="subunit">
    <text evidence="17">Monomer.</text>
</comment>
<comment type="cofactor">
    <cofactor evidence="18">
        <name>Co(2+)</name>
        <dbReference type="ChEBI" id="CHEBI:48828"/>
    </cofactor>
    <cofactor evidence="18">
        <name>Zn(2+)</name>
        <dbReference type="ChEBI" id="CHEBI:29105"/>
    </cofactor>
    <text evidence="18">Binds 1 divalent metal cation per subunit. Can use either Co(2+) or Zn(2+).</text>
</comment>
<comment type="subcellular location">
    <subcellularLocation>
        <location evidence="18">Cytoplasm</location>
    </subcellularLocation>
</comment>
<dbReference type="InterPro" id="IPR023000">
    <property type="entry name" value="Shikimate_kinase_CS"/>
</dbReference>
<evidence type="ECO:0000256" key="3">
    <source>
        <dbReference type="ARBA" id="ARBA00003485"/>
    </source>
</evidence>
<evidence type="ECO:0000259" key="20">
    <source>
        <dbReference type="Pfam" id="PF24621"/>
    </source>
</evidence>
<dbReference type="EC" id="4.2.3.4" evidence="18"/>
<dbReference type="SUPFAM" id="SSF56796">
    <property type="entry name" value="Dehydroquinate synthase-like"/>
    <property type="match status" value="1"/>
</dbReference>
<name>A0ABT1D0U9_9PROT</name>
<evidence type="ECO:0000256" key="14">
    <source>
        <dbReference type="ARBA" id="ARBA00023239"/>
    </source>
</evidence>
<dbReference type="Pfam" id="PF24621">
    <property type="entry name" value="DHQS_C"/>
    <property type="match status" value="1"/>
</dbReference>
<keyword evidence="8 17" id="KW-0808">Transferase</keyword>
<keyword evidence="17" id="KW-0460">Magnesium</keyword>
<comment type="cofactor">
    <cofactor evidence="17">
        <name>Mg(2+)</name>
        <dbReference type="ChEBI" id="CHEBI:18420"/>
    </cofactor>
    <text evidence="17">Binds 1 Mg(2+) ion per subunit.</text>
</comment>
<dbReference type="CDD" id="cd08195">
    <property type="entry name" value="DHQS"/>
    <property type="match status" value="1"/>
</dbReference>
<organism evidence="21 22">
    <name type="scientific">Siccirubricoccus soli</name>
    <dbReference type="NCBI Taxonomy" id="2899147"/>
    <lineage>
        <taxon>Bacteria</taxon>
        <taxon>Pseudomonadati</taxon>
        <taxon>Pseudomonadota</taxon>
        <taxon>Alphaproteobacteria</taxon>
        <taxon>Acetobacterales</taxon>
        <taxon>Roseomonadaceae</taxon>
        <taxon>Siccirubricoccus</taxon>
    </lineage>
</organism>
<comment type="cofactor">
    <cofactor evidence="2 18">
        <name>NAD(+)</name>
        <dbReference type="ChEBI" id="CHEBI:57540"/>
    </cofactor>
</comment>
<comment type="caution">
    <text evidence="21">The sequence shown here is derived from an EMBL/GenBank/DDBJ whole genome shotgun (WGS) entry which is preliminary data.</text>
</comment>
<comment type="function">
    <text evidence="3 18">Catalyzes the conversion of 3-deoxy-D-arabino-heptulosonate 7-phosphate (DAHP) to dehydroquinate (DHQ).</text>
</comment>
<keyword evidence="7 18" id="KW-0028">Amino-acid biosynthesis</keyword>
<gene>
    <name evidence="18 21" type="primary">aroB</name>
    <name evidence="17" type="synonym">aroK</name>
    <name evidence="21" type="ORF">JYK14_03680</name>
</gene>
<dbReference type="PANTHER" id="PTHR43622">
    <property type="entry name" value="3-DEHYDROQUINATE SYNTHASE"/>
    <property type="match status" value="1"/>
</dbReference>
<dbReference type="GO" id="GO:0003856">
    <property type="term" value="F:3-dehydroquinate synthase activity"/>
    <property type="evidence" value="ECO:0007669"/>
    <property type="project" value="UniProtKB-EC"/>
</dbReference>
<comment type="pathway">
    <text evidence="4 18">Metabolic intermediate biosynthesis; chorismate biosynthesis; chorismate from D-erythrose 4-phosphate and phosphoenolpyruvate: step 2/7.</text>
</comment>
<comment type="catalytic activity">
    <reaction evidence="1 18">
        <text>7-phospho-2-dehydro-3-deoxy-D-arabino-heptonate = 3-dehydroquinate + phosphate</text>
        <dbReference type="Rhea" id="RHEA:21968"/>
        <dbReference type="ChEBI" id="CHEBI:32364"/>
        <dbReference type="ChEBI" id="CHEBI:43474"/>
        <dbReference type="ChEBI" id="CHEBI:58394"/>
        <dbReference type="EC" id="4.2.3.4"/>
    </reaction>
</comment>
<evidence type="ECO:0000256" key="13">
    <source>
        <dbReference type="ARBA" id="ARBA00023141"/>
    </source>
</evidence>